<evidence type="ECO:0000313" key="13">
    <source>
        <dbReference type="EMBL" id="PWN30307.1"/>
    </source>
</evidence>
<dbReference type="GO" id="GO:0006624">
    <property type="term" value="P:vacuolar protein processing"/>
    <property type="evidence" value="ECO:0007669"/>
    <property type="project" value="TreeGrafter"/>
</dbReference>
<dbReference type="AlphaFoldDB" id="A0A316UYB2"/>
<dbReference type="GO" id="GO:0005524">
    <property type="term" value="F:ATP binding"/>
    <property type="evidence" value="ECO:0007669"/>
    <property type="project" value="UniProtKB-UniRule"/>
</dbReference>
<dbReference type="SUPFAM" id="SSF56112">
    <property type="entry name" value="Protein kinase-like (PK-like)"/>
    <property type="match status" value="2"/>
</dbReference>
<dbReference type="Gene3D" id="1.10.510.10">
    <property type="entry name" value="Transferase(Phosphotransferase) domain 1"/>
    <property type="match status" value="2"/>
</dbReference>
<dbReference type="Proteomes" id="UP000245884">
    <property type="component" value="Unassembled WGS sequence"/>
</dbReference>
<feature type="compositionally biased region" description="Acidic residues" evidence="11">
    <location>
        <begin position="272"/>
        <end position="282"/>
    </location>
</feature>
<evidence type="ECO:0000256" key="3">
    <source>
        <dbReference type="ARBA" id="ARBA00022679"/>
    </source>
</evidence>
<dbReference type="GO" id="GO:0005773">
    <property type="term" value="C:vacuole"/>
    <property type="evidence" value="ECO:0007669"/>
    <property type="project" value="GOC"/>
</dbReference>
<evidence type="ECO:0000256" key="1">
    <source>
        <dbReference type="ARBA" id="ARBA00012513"/>
    </source>
</evidence>
<dbReference type="PROSITE" id="PS51257">
    <property type="entry name" value="PROKAR_LIPOPROTEIN"/>
    <property type="match status" value="1"/>
</dbReference>
<reference evidence="13 14" key="1">
    <citation type="journal article" date="2018" name="Mol. Biol. Evol.">
        <title>Broad Genomic Sampling Reveals a Smut Pathogenic Ancestry of the Fungal Clade Ustilaginomycotina.</title>
        <authorList>
            <person name="Kijpornyongpan T."/>
            <person name="Mondo S.J."/>
            <person name="Barry K."/>
            <person name="Sandor L."/>
            <person name="Lee J."/>
            <person name="Lipzen A."/>
            <person name="Pangilinan J."/>
            <person name="LaButti K."/>
            <person name="Hainaut M."/>
            <person name="Henrissat B."/>
            <person name="Grigoriev I.V."/>
            <person name="Spatafora J.W."/>
            <person name="Aime M.C."/>
        </authorList>
    </citation>
    <scope>NUCLEOTIDE SEQUENCE [LARGE SCALE GENOMIC DNA]</scope>
    <source>
        <strain evidence="13 14">MCA 5214</strain>
    </source>
</reference>
<evidence type="ECO:0000256" key="6">
    <source>
        <dbReference type="ARBA" id="ARBA00022840"/>
    </source>
</evidence>
<dbReference type="InterPro" id="IPR008271">
    <property type="entry name" value="Ser/Thr_kinase_AS"/>
</dbReference>
<dbReference type="SMART" id="SM00220">
    <property type="entry name" value="S_TKc"/>
    <property type="match status" value="1"/>
</dbReference>
<comment type="catalytic activity">
    <reaction evidence="7">
        <text>L-threonyl-[protein] + ATP = O-phospho-L-threonyl-[protein] + ADP + H(+)</text>
        <dbReference type="Rhea" id="RHEA:46608"/>
        <dbReference type="Rhea" id="RHEA-COMP:11060"/>
        <dbReference type="Rhea" id="RHEA-COMP:11605"/>
        <dbReference type="ChEBI" id="CHEBI:15378"/>
        <dbReference type="ChEBI" id="CHEBI:30013"/>
        <dbReference type="ChEBI" id="CHEBI:30616"/>
        <dbReference type="ChEBI" id="CHEBI:61977"/>
        <dbReference type="ChEBI" id="CHEBI:456216"/>
        <dbReference type="EC" id="2.7.11.1"/>
    </reaction>
</comment>
<dbReference type="RefSeq" id="XP_025364919.1">
    <property type="nucleotide sequence ID" value="XM_025505011.1"/>
</dbReference>
<feature type="region of interest" description="Disordered" evidence="11">
    <location>
        <begin position="199"/>
        <end position="298"/>
    </location>
</feature>
<dbReference type="OrthoDB" id="248923at2759"/>
<keyword evidence="3" id="KW-0808">Transferase</keyword>
<dbReference type="PROSITE" id="PS50011">
    <property type="entry name" value="PROTEIN_KINASE_DOM"/>
    <property type="match status" value="1"/>
</dbReference>
<evidence type="ECO:0000259" key="12">
    <source>
        <dbReference type="PROSITE" id="PS50011"/>
    </source>
</evidence>
<sequence length="486" mass="52397">MDRLQDTAYALLSSLQACSPAPILDMCGLSGPSALGGQGNVGGEIKLNGRNIQIIKLLGEGGFSFVYLARDKGSGREFALKKIRCSHGSESFTAAIKEIEAMRRFRSPNIIRILDSAVVQEAADHASGFGNIPSSDADAASGAKTVYLFLPLYPLGNVQDAINRHAVNGTRYSEREMLQLFLGTCKAVQAMHRYRLPDVPVGGRRVSGEDDGSHEASLANGATRRGGQPGKMAKMSLPSRKGGRRGVKGDDAPLIDGAATNGESDPFGIDSDHDDDDDEEDGAAYPPKPSVKGKEREIVQPAMGGEGLEEGKGGEMVPYAHRDIKPGNIMVSNESSNAGDPVRVPILMDFGSATRARILISSRREAVMEQDLAAERSTLPYRAPELFDVKTDSTLTETVDIWSLGCTLYAMAYHYSPFETPSMLEQGASTALAVLNGKWDFPKGEGEIYSEGFKEIVRRCLVGEPGERAEIEEVIELTERALQRVQ</sequence>
<dbReference type="PROSITE" id="PS00107">
    <property type="entry name" value="PROTEIN_KINASE_ATP"/>
    <property type="match status" value="1"/>
</dbReference>
<comment type="similarity">
    <text evidence="10">Belongs to the protein kinase superfamily.</text>
</comment>
<evidence type="ECO:0000256" key="10">
    <source>
        <dbReference type="RuleBase" id="RU000304"/>
    </source>
</evidence>
<dbReference type="EC" id="2.7.11.1" evidence="1"/>
<evidence type="ECO:0000256" key="2">
    <source>
        <dbReference type="ARBA" id="ARBA00022527"/>
    </source>
</evidence>
<dbReference type="InterPro" id="IPR052239">
    <property type="entry name" value="Ser/Thr-specific_kinases"/>
</dbReference>
<dbReference type="PROSITE" id="PS00108">
    <property type="entry name" value="PROTEIN_KINASE_ST"/>
    <property type="match status" value="1"/>
</dbReference>
<evidence type="ECO:0000256" key="8">
    <source>
        <dbReference type="ARBA" id="ARBA00048679"/>
    </source>
</evidence>
<evidence type="ECO:0000256" key="7">
    <source>
        <dbReference type="ARBA" id="ARBA00047899"/>
    </source>
</evidence>
<dbReference type="PANTHER" id="PTHR45998:SF2">
    <property type="entry name" value="SERINE_THREONINE-PROTEIN KINASE 16"/>
    <property type="match status" value="1"/>
</dbReference>
<evidence type="ECO:0000256" key="9">
    <source>
        <dbReference type="PROSITE-ProRule" id="PRU10141"/>
    </source>
</evidence>
<keyword evidence="2 10" id="KW-0723">Serine/threonine-protein kinase</keyword>
<keyword evidence="14" id="KW-1185">Reference proteome</keyword>
<dbReference type="Pfam" id="PF00069">
    <property type="entry name" value="Pkinase"/>
    <property type="match status" value="2"/>
</dbReference>
<dbReference type="GO" id="GO:0005794">
    <property type="term" value="C:Golgi apparatus"/>
    <property type="evidence" value="ECO:0007669"/>
    <property type="project" value="TreeGrafter"/>
</dbReference>
<evidence type="ECO:0000256" key="5">
    <source>
        <dbReference type="ARBA" id="ARBA00022777"/>
    </source>
</evidence>
<feature type="binding site" evidence="9">
    <location>
        <position position="81"/>
    </location>
    <ligand>
        <name>ATP</name>
        <dbReference type="ChEBI" id="CHEBI:30616"/>
    </ligand>
</feature>
<keyword evidence="6 9" id="KW-0067">ATP-binding</keyword>
<gene>
    <name evidence="13" type="ORF">BDZ90DRAFT_229327</name>
</gene>
<dbReference type="InterPro" id="IPR011009">
    <property type="entry name" value="Kinase-like_dom_sf"/>
</dbReference>
<dbReference type="InterPro" id="IPR017441">
    <property type="entry name" value="Protein_kinase_ATP_BS"/>
</dbReference>
<dbReference type="InterPro" id="IPR000719">
    <property type="entry name" value="Prot_kinase_dom"/>
</dbReference>
<protein>
    <recommendedName>
        <fullName evidence="1">non-specific serine/threonine protein kinase</fullName>
        <ecNumber evidence="1">2.7.11.1</ecNumber>
    </recommendedName>
</protein>
<name>A0A316UYB2_9BASI</name>
<evidence type="ECO:0000256" key="11">
    <source>
        <dbReference type="SAM" id="MobiDB-lite"/>
    </source>
</evidence>
<organism evidence="13 14">
    <name type="scientific">Jaminaea rosea</name>
    <dbReference type="NCBI Taxonomy" id="1569628"/>
    <lineage>
        <taxon>Eukaryota</taxon>
        <taxon>Fungi</taxon>
        <taxon>Dikarya</taxon>
        <taxon>Basidiomycota</taxon>
        <taxon>Ustilaginomycotina</taxon>
        <taxon>Exobasidiomycetes</taxon>
        <taxon>Microstromatales</taxon>
        <taxon>Microstromatales incertae sedis</taxon>
        <taxon>Jaminaea</taxon>
    </lineage>
</organism>
<dbReference type="GeneID" id="37026834"/>
<dbReference type="PANTHER" id="PTHR45998">
    <property type="entry name" value="SERINE/THREONINE-PROTEIN KINASE 16"/>
    <property type="match status" value="1"/>
</dbReference>
<accession>A0A316UYB2</accession>
<evidence type="ECO:0000256" key="4">
    <source>
        <dbReference type="ARBA" id="ARBA00022741"/>
    </source>
</evidence>
<comment type="catalytic activity">
    <reaction evidence="8">
        <text>L-seryl-[protein] + ATP = O-phospho-L-seryl-[protein] + ADP + H(+)</text>
        <dbReference type="Rhea" id="RHEA:17989"/>
        <dbReference type="Rhea" id="RHEA-COMP:9863"/>
        <dbReference type="Rhea" id="RHEA-COMP:11604"/>
        <dbReference type="ChEBI" id="CHEBI:15378"/>
        <dbReference type="ChEBI" id="CHEBI:29999"/>
        <dbReference type="ChEBI" id="CHEBI:30616"/>
        <dbReference type="ChEBI" id="CHEBI:83421"/>
        <dbReference type="ChEBI" id="CHEBI:456216"/>
        <dbReference type="EC" id="2.7.11.1"/>
    </reaction>
</comment>
<dbReference type="GO" id="GO:0032889">
    <property type="term" value="P:regulation of vacuole fusion, non-autophagic"/>
    <property type="evidence" value="ECO:0007669"/>
    <property type="project" value="TreeGrafter"/>
</dbReference>
<evidence type="ECO:0000313" key="14">
    <source>
        <dbReference type="Proteomes" id="UP000245884"/>
    </source>
</evidence>
<feature type="domain" description="Protein kinase" evidence="12">
    <location>
        <begin position="52"/>
        <end position="482"/>
    </location>
</feature>
<dbReference type="EMBL" id="KZ819662">
    <property type="protein sequence ID" value="PWN30307.1"/>
    <property type="molecule type" value="Genomic_DNA"/>
</dbReference>
<dbReference type="GO" id="GO:0004674">
    <property type="term" value="F:protein serine/threonine kinase activity"/>
    <property type="evidence" value="ECO:0007669"/>
    <property type="project" value="UniProtKB-KW"/>
</dbReference>
<keyword evidence="5 13" id="KW-0418">Kinase</keyword>
<keyword evidence="4 9" id="KW-0547">Nucleotide-binding</keyword>
<proteinExistence type="inferred from homology"/>